<name>A0A7D9EAF3_PARCT</name>
<accession>A0A7D9EAF3</accession>
<organism evidence="5 6">
    <name type="scientific">Paramuricea clavata</name>
    <name type="common">Red gorgonian</name>
    <name type="synonym">Violescent sea-whip</name>
    <dbReference type="NCBI Taxonomy" id="317549"/>
    <lineage>
        <taxon>Eukaryota</taxon>
        <taxon>Metazoa</taxon>
        <taxon>Cnidaria</taxon>
        <taxon>Anthozoa</taxon>
        <taxon>Octocorallia</taxon>
        <taxon>Malacalcyonacea</taxon>
        <taxon>Plexauridae</taxon>
        <taxon>Paramuricea</taxon>
    </lineage>
</organism>
<dbReference type="Pfam" id="PF23578">
    <property type="entry name" value="DGKI"/>
    <property type="match status" value="1"/>
</dbReference>
<proteinExistence type="predicted"/>
<feature type="domain" description="Diacylglycerol kinase iota-like" evidence="4">
    <location>
        <begin position="4"/>
        <end position="95"/>
    </location>
</feature>
<evidence type="ECO:0000313" key="5">
    <source>
        <dbReference type="EMBL" id="CAB4005521.1"/>
    </source>
</evidence>
<feature type="region of interest" description="Disordered" evidence="3">
    <location>
        <begin position="234"/>
        <end position="269"/>
    </location>
</feature>
<keyword evidence="6" id="KW-1185">Reference proteome</keyword>
<evidence type="ECO:0000313" key="6">
    <source>
        <dbReference type="Proteomes" id="UP001152795"/>
    </source>
</evidence>
<keyword evidence="5" id="KW-0418">Kinase</keyword>
<evidence type="ECO:0000256" key="1">
    <source>
        <dbReference type="ARBA" id="ARBA00022737"/>
    </source>
</evidence>
<dbReference type="SUPFAM" id="SSF48403">
    <property type="entry name" value="Ankyrin repeat"/>
    <property type="match status" value="1"/>
</dbReference>
<dbReference type="GO" id="GO:0004143">
    <property type="term" value="F:ATP-dependent diacylglycerol kinase activity"/>
    <property type="evidence" value="ECO:0007669"/>
    <property type="project" value="UniProtKB-ARBA"/>
</dbReference>
<evidence type="ECO:0000259" key="4">
    <source>
        <dbReference type="Pfam" id="PF23578"/>
    </source>
</evidence>
<comment type="caution">
    <text evidence="5">The sequence shown here is derived from an EMBL/GenBank/DDBJ whole genome shotgun (WGS) entry which is preliminary data.</text>
</comment>
<dbReference type="Proteomes" id="UP001152795">
    <property type="component" value="Unassembled WGS sequence"/>
</dbReference>
<evidence type="ECO:0000256" key="3">
    <source>
        <dbReference type="SAM" id="MobiDB-lite"/>
    </source>
</evidence>
<keyword evidence="5" id="KW-0808">Transferase</keyword>
<dbReference type="Gene3D" id="1.25.40.20">
    <property type="entry name" value="Ankyrin repeat-containing domain"/>
    <property type="match status" value="1"/>
</dbReference>
<keyword evidence="1" id="KW-0677">Repeat</keyword>
<dbReference type="EMBL" id="CACRXK020005225">
    <property type="protein sequence ID" value="CAB4005521.1"/>
    <property type="molecule type" value="Genomic_DNA"/>
</dbReference>
<dbReference type="Pfam" id="PF12796">
    <property type="entry name" value="Ank_2"/>
    <property type="match status" value="1"/>
</dbReference>
<dbReference type="PANTHER" id="PTHR24126">
    <property type="entry name" value="ANKYRIN REPEAT, PH AND SEC7 DOMAIN CONTAINING PROTEIN SECG-RELATED"/>
    <property type="match status" value="1"/>
</dbReference>
<dbReference type="InterPro" id="IPR056383">
    <property type="entry name" value="DGKI-like_dom"/>
</dbReference>
<dbReference type="PROSITE" id="PS50297">
    <property type="entry name" value="ANK_REP_REGION"/>
    <property type="match status" value="2"/>
</dbReference>
<gene>
    <name evidence="5" type="ORF">PACLA_8A063416</name>
</gene>
<protein>
    <submittedName>
        <fullName evidence="5">Diacylglycerol kinase iota isoform X3</fullName>
    </submittedName>
</protein>
<dbReference type="OrthoDB" id="6235521at2759"/>
<dbReference type="SMART" id="SM00248">
    <property type="entry name" value="ANK"/>
    <property type="match status" value="3"/>
</dbReference>
<sequence>MTDFEDYKKNFHDIKKIAEVATLKTTVNVESRCDLKYLRILIDEFLNKENKEGVDLESCWCFLDASYSDRVYRIDPAQEGLYDVTDILEDGIFIVKINEEEEAERRVKEDVLTQDLIKACSEGDLSKVESVQQSGVSLSRADIYGRSPLHYAVINNRPEVVEYIVSHVSVSALNQVDDTGQTALHKAAIFRVPSICTTLVHAGADIARKDYNGNTAAMIATEMGNNKLSSYLLEQEKSQEEDSDGQETSESVVDSCQVEKNDRSIVSQC</sequence>
<dbReference type="AlphaFoldDB" id="A0A7D9EAF3"/>
<reference evidence="5" key="1">
    <citation type="submission" date="2020-04" db="EMBL/GenBank/DDBJ databases">
        <authorList>
            <person name="Alioto T."/>
            <person name="Alioto T."/>
            <person name="Gomez Garrido J."/>
        </authorList>
    </citation>
    <scope>NUCLEOTIDE SEQUENCE</scope>
    <source>
        <strain evidence="5">A484AB</strain>
    </source>
</reference>
<dbReference type="PANTHER" id="PTHR24126:SF14">
    <property type="entry name" value="ANK_REP_REGION DOMAIN-CONTAINING PROTEIN"/>
    <property type="match status" value="1"/>
</dbReference>
<evidence type="ECO:0000256" key="2">
    <source>
        <dbReference type="ARBA" id="ARBA00023043"/>
    </source>
</evidence>
<keyword evidence="2" id="KW-0040">ANK repeat</keyword>
<dbReference type="InterPro" id="IPR002110">
    <property type="entry name" value="Ankyrin_rpt"/>
</dbReference>
<dbReference type="PROSITE" id="PS50088">
    <property type="entry name" value="ANK_REPEAT"/>
    <property type="match status" value="2"/>
</dbReference>
<dbReference type="InterPro" id="IPR036770">
    <property type="entry name" value="Ankyrin_rpt-contain_sf"/>
</dbReference>